<dbReference type="PRINTS" id="PR00035">
    <property type="entry name" value="HTHGNTR"/>
</dbReference>
<evidence type="ECO:0000313" key="6">
    <source>
        <dbReference type="Proteomes" id="UP001379533"/>
    </source>
</evidence>
<keyword evidence="6" id="KW-1185">Reference proteome</keyword>
<dbReference type="InterPro" id="IPR036388">
    <property type="entry name" value="WH-like_DNA-bd_sf"/>
</dbReference>
<name>A0ABZ2KBV5_9BACT</name>
<dbReference type="SMART" id="SM00345">
    <property type="entry name" value="HTH_GNTR"/>
    <property type="match status" value="1"/>
</dbReference>
<dbReference type="SUPFAM" id="SSF64288">
    <property type="entry name" value="Chorismate lyase-like"/>
    <property type="match status" value="1"/>
</dbReference>
<protein>
    <submittedName>
        <fullName evidence="5">GntR family transcriptional regulator</fullName>
    </submittedName>
</protein>
<evidence type="ECO:0000256" key="3">
    <source>
        <dbReference type="ARBA" id="ARBA00023163"/>
    </source>
</evidence>
<dbReference type="Pfam" id="PF00392">
    <property type="entry name" value="GntR"/>
    <property type="match status" value="1"/>
</dbReference>
<keyword evidence="3" id="KW-0804">Transcription</keyword>
<dbReference type="Gene3D" id="3.40.1410.10">
    <property type="entry name" value="Chorismate lyase-like"/>
    <property type="match status" value="1"/>
</dbReference>
<reference evidence="5 6" key="1">
    <citation type="submission" date="2021-12" db="EMBL/GenBank/DDBJ databases">
        <title>Discovery of the Pendulisporaceae a myxobacterial family with distinct sporulation behavior and unique specialized metabolism.</title>
        <authorList>
            <person name="Garcia R."/>
            <person name="Popoff A."/>
            <person name="Bader C.D."/>
            <person name="Loehr J."/>
            <person name="Walesch S."/>
            <person name="Walt C."/>
            <person name="Boldt J."/>
            <person name="Bunk B."/>
            <person name="Haeckl F.J.F.P.J."/>
            <person name="Gunesch A.P."/>
            <person name="Birkelbach J."/>
            <person name="Nuebel U."/>
            <person name="Pietschmann T."/>
            <person name="Bach T."/>
            <person name="Mueller R."/>
        </authorList>
    </citation>
    <scope>NUCLEOTIDE SEQUENCE [LARGE SCALE GENOMIC DNA]</scope>
    <source>
        <strain evidence="5 6">MSr12523</strain>
    </source>
</reference>
<dbReference type="SMART" id="SM00866">
    <property type="entry name" value="UTRA"/>
    <property type="match status" value="1"/>
</dbReference>
<dbReference type="PROSITE" id="PS50949">
    <property type="entry name" value="HTH_GNTR"/>
    <property type="match status" value="1"/>
</dbReference>
<dbReference type="EMBL" id="CP089982">
    <property type="protein sequence ID" value="WXA96182.1"/>
    <property type="molecule type" value="Genomic_DNA"/>
</dbReference>
<dbReference type="PANTHER" id="PTHR44846">
    <property type="entry name" value="MANNOSYL-D-GLYCERATE TRANSPORT/METABOLISM SYSTEM REPRESSOR MNGR-RELATED"/>
    <property type="match status" value="1"/>
</dbReference>
<dbReference type="Gene3D" id="1.10.10.10">
    <property type="entry name" value="Winged helix-like DNA-binding domain superfamily/Winged helix DNA-binding domain"/>
    <property type="match status" value="1"/>
</dbReference>
<gene>
    <name evidence="5" type="ORF">LZC95_04945</name>
</gene>
<accession>A0ABZ2KBV5</accession>
<dbReference type="InterPro" id="IPR050679">
    <property type="entry name" value="Bact_HTH_transcr_reg"/>
</dbReference>
<keyword evidence="2" id="KW-0238">DNA-binding</keyword>
<dbReference type="InterPro" id="IPR036390">
    <property type="entry name" value="WH_DNA-bd_sf"/>
</dbReference>
<evidence type="ECO:0000259" key="4">
    <source>
        <dbReference type="PROSITE" id="PS50949"/>
    </source>
</evidence>
<feature type="domain" description="HTH gntR-type" evidence="4">
    <location>
        <begin position="8"/>
        <end position="76"/>
    </location>
</feature>
<dbReference type="SUPFAM" id="SSF46785">
    <property type="entry name" value="Winged helix' DNA-binding domain"/>
    <property type="match status" value="1"/>
</dbReference>
<keyword evidence="1" id="KW-0805">Transcription regulation</keyword>
<dbReference type="CDD" id="cd07377">
    <property type="entry name" value="WHTH_GntR"/>
    <property type="match status" value="1"/>
</dbReference>
<dbReference type="PANTHER" id="PTHR44846:SF1">
    <property type="entry name" value="MANNOSYL-D-GLYCERATE TRANSPORT_METABOLISM SYSTEM REPRESSOR MNGR-RELATED"/>
    <property type="match status" value="1"/>
</dbReference>
<proteinExistence type="predicted"/>
<dbReference type="Pfam" id="PF07702">
    <property type="entry name" value="UTRA"/>
    <property type="match status" value="1"/>
</dbReference>
<dbReference type="RefSeq" id="WP_394846796.1">
    <property type="nucleotide sequence ID" value="NZ_CP089982.1"/>
</dbReference>
<dbReference type="InterPro" id="IPR028978">
    <property type="entry name" value="Chorismate_lyase_/UTRA_dom_sf"/>
</dbReference>
<dbReference type="Proteomes" id="UP001379533">
    <property type="component" value="Chromosome"/>
</dbReference>
<evidence type="ECO:0000313" key="5">
    <source>
        <dbReference type="EMBL" id="WXA96182.1"/>
    </source>
</evidence>
<sequence>MLDHGSALPLYHQLAEELLAQITAGAYSPGARIPSEHELASKYGIGRPTVRQATDSLIQRGVLVRRRGSGTFVRSVPARVELFSLGGTLASFRESGVVLTPAIPEKPARCHIEEEAHPLFGREVVRIVRVSSVRREPVLLEEMDFDAEYFVDLEKIPLRGQSLSEVVEQRYRMRPVAADQTFGVEQLDGVRARRLGQPQDTPVLRVERTLHFATAESAIFCRLFCPEGRFVFTQRIGGRTQ</sequence>
<dbReference type="InterPro" id="IPR011663">
    <property type="entry name" value="UTRA"/>
</dbReference>
<evidence type="ECO:0000256" key="1">
    <source>
        <dbReference type="ARBA" id="ARBA00023015"/>
    </source>
</evidence>
<dbReference type="InterPro" id="IPR000524">
    <property type="entry name" value="Tscrpt_reg_HTH_GntR"/>
</dbReference>
<organism evidence="5 6">
    <name type="scientific">Pendulispora brunnea</name>
    <dbReference type="NCBI Taxonomy" id="2905690"/>
    <lineage>
        <taxon>Bacteria</taxon>
        <taxon>Pseudomonadati</taxon>
        <taxon>Myxococcota</taxon>
        <taxon>Myxococcia</taxon>
        <taxon>Myxococcales</taxon>
        <taxon>Sorangiineae</taxon>
        <taxon>Pendulisporaceae</taxon>
        <taxon>Pendulispora</taxon>
    </lineage>
</organism>
<evidence type="ECO:0000256" key="2">
    <source>
        <dbReference type="ARBA" id="ARBA00023125"/>
    </source>
</evidence>